<dbReference type="InterPro" id="IPR027385">
    <property type="entry name" value="Beta-barrel_OMP"/>
</dbReference>
<accession>A0A5B0WZ71</accession>
<proteinExistence type="predicted"/>
<dbReference type="Pfam" id="PF13505">
    <property type="entry name" value="OMP_b-brl"/>
    <property type="match status" value="1"/>
</dbReference>
<evidence type="ECO:0000259" key="3">
    <source>
        <dbReference type="PROSITE" id="PS51781"/>
    </source>
</evidence>
<dbReference type="InterPro" id="IPR003646">
    <property type="entry name" value="SH3-like_bac-type"/>
</dbReference>
<dbReference type="SMART" id="SM00287">
    <property type="entry name" value="SH3b"/>
    <property type="match status" value="1"/>
</dbReference>
<dbReference type="AlphaFoldDB" id="A0A5B0WZ71"/>
<dbReference type="Pfam" id="PF08239">
    <property type="entry name" value="SH3_3"/>
    <property type="match status" value="1"/>
</dbReference>
<dbReference type="InterPro" id="IPR011250">
    <property type="entry name" value="OMP/PagP_B-barrel"/>
</dbReference>
<evidence type="ECO:0000256" key="2">
    <source>
        <dbReference type="SAM" id="SignalP"/>
    </source>
</evidence>
<sequence>MGPALSFLLILGAMSAALPAWAGGEEAANSRVVEAYIEMRTHPGRNYPVFYVAERGETIELLKRRTDWIKVRNHRDIEGWVHVNDIGRTVDASGSPLGLHSPDRESFANRGWEFGFMLGSLDKTDAISAYAGYQFTPNLALEADYTENYGDFSDGRMLSASVVHQMFPQSRYSPFFTLGGGARQTNPRSTLVDTDDRTDGVASVGAGLRIYLTGRLLLRLQYKHYVVMTDRDDDEEAGEWKIGISAFY</sequence>
<protein>
    <submittedName>
        <fullName evidence="4">SH3 domain-containing protein</fullName>
    </submittedName>
</protein>
<dbReference type="Gene3D" id="2.40.160.20">
    <property type="match status" value="1"/>
</dbReference>
<feature type="signal peptide" evidence="2">
    <location>
        <begin position="1"/>
        <end position="22"/>
    </location>
</feature>
<dbReference type="EMBL" id="VTUX01000003">
    <property type="protein sequence ID" value="KAA1192394.1"/>
    <property type="molecule type" value="Genomic_DNA"/>
</dbReference>
<organism evidence="4 5">
    <name type="scientific">Pseudohalioglobus sediminis</name>
    <dbReference type="NCBI Taxonomy" id="2606449"/>
    <lineage>
        <taxon>Bacteria</taxon>
        <taxon>Pseudomonadati</taxon>
        <taxon>Pseudomonadota</taxon>
        <taxon>Gammaproteobacteria</taxon>
        <taxon>Cellvibrionales</taxon>
        <taxon>Halieaceae</taxon>
        <taxon>Pseudohalioglobus</taxon>
    </lineage>
</organism>
<keyword evidence="1 2" id="KW-0732">Signal</keyword>
<evidence type="ECO:0000313" key="4">
    <source>
        <dbReference type="EMBL" id="KAA1192394.1"/>
    </source>
</evidence>
<feature type="chain" id="PRO_5022845042" evidence="2">
    <location>
        <begin position="23"/>
        <end position="248"/>
    </location>
</feature>
<dbReference type="PROSITE" id="PS51781">
    <property type="entry name" value="SH3B"/>
    <property type="match status" value="1"/>
</dbReference>
<name>A0A5B0WZ71_9GAMM</name>
<feature type="domain" description="SH3b" evidence="3">
    <location>
        <begin position="27"/>
        <end position="90"/>
    </location>
</feature>
<dbReference type="SUPFAM" id="SSF56925">
    <property type="entry name" value="OMPA-like"/>
    <property type="match status" value="1"/>
</dbReference>
<gene>
    <name evidence="4" type="ORF">F0M18_06880</name>
</gene>
<comment type="caution">
    <text evidence="4">The sequence shown here is derived from an EMBL/GenBank/DDBJ whole genome shotgun (WGS) entry which is preliminary data.</text>
</comment>
<evidence type="ECO:0000313" key="5">
    <source>
        <dbReference type="Proteomes" id="UP000323708"/>
    </source>
</evidence>
<dbReference type="Gene3D" id="2.30.30.40">
    <property type="entry name" value="SH3 Domains"/>
    <property type="match status" value="1"/>
</dbReference>
<keyword evidence="5" id="KW-1185">Reference proteome</keyword>
<reference evidence="4 5" key="1">
    <citation type="submission" date="2019-09" db="EMBL/GenBank/DDBJ databases">
        <authorList>
            <person name="Chen X.-Y."/>
        </authorList>
    </citation>
    <scope>NUCLEOTIDE SEQUENCE [LARGE SCALE GENOMIC DNA]</scope>
    <source>
        <strain evidence="4 5">NY5</strain>
    </source>
</reference>
<evidence type="ECO:0000256" key="1">
    <source>
        <dbReference type="ARBA" id="ARBA00022729"/>
    </source>
</evidence>
<dbReference type="Proteomes" id="UP000323708">
    <property type="component" value="Unassembled WGS sequence"/>
</dbReference>
<dbReference type="RefSeq" id="WP_149610686.1">
    <property type="nucleotide sequence ID" value="NZ_VTUX01000003.1"/>
</dbReference>